<evidence type="ECO:0000313" key="1">
    <source>
        <dbReference type="EMBL" id="TFK41451.1"/>
    </source>
</evidence>
<proteinExistence type="predicted"/>
<dbReference type="STRING" id="68775.A0A5C3MJT8"/>
<sequence length="161" mass="17859">MCHVSREGDITDDEDICLICEASLNSYIDHSSTDTRKHRGTSRRSLIMSSVTDSVVFRGIFSTPASSAIWSDKKRTQYYLDFEAALAVVQARLGIIPVEAGESIKEKCDVDQIDMDELAAETKRIGYPVLPVVKQLVKMVNAVEPGLGEWAHWGATTQVRI</sequence>
<evidence type="ECO:0000313" key="2">
    <source>
        <dbReference type="Proteomes" id="UP000308652"/>
    </source>
</evidence>
<organism evidence="1 2">
    <name type="scientific">Crucibulum laeve</name>
    <dbReference type="NCBI Taxonomy" id="68775"/>
    <lineage>
        <taxon>Eukaryota</taxon>
        <taxon>Fungi</taxon>
        <taxon>Dikarya</taxon>
        <taxon>Basidiomycota</taxon>
        <taxon>Agaricomycotina</taxon>
        <taxon>Agaricomycetes</taxon>
        <taxon>Agaricomycetidae</taxon>
        <taxon>Agaricales</taxon>
        <taxon>Agaricineae</taxon>
        <taxon>Nidulariaceae</taxon>
        <taxon>Crucibulum</taxon>
    </lineage>
</organism>
<dbReference type="Proteomes" id="UP000308652">
    <property type="component" value="Unassembled WGS sequence"/>
</dbReference>
<dbReference type="Gene3D" id="1.10.275.10">
    <property type="entry name" value="Fumarase/aspartase (N-terminal domain)"/>
    <property type="match status" value="1"/>
</dbReference>
<dbReference type="SUPFAM" id="SSF48557">
    <property type="entry name" value="L-aspartase-like"/>
    <property type="match status" value="1"/>
</dbReference>
<name>A0A5C3MJT8_9AGAR</name>
<dbReference type="InterPro" id="IPR024083">
    <property type="entry name" value="Fumarase/histidase_N"/>
</dbReference>
<accession>A0A5C3MJT8</accession>
<dbReference type="EMBL" id="ML213594">
    <property type="protein sequence ID" value="TFK41451.1"/>
    <property type="molecule type" value="Genomic_DNA"/>
</dbReference>
<protein>
    <submittedName>
        <fullName evidence="1">Uncharacterized protein</fullName>
    </submittedName>
</protein>
<reference evidence="1 2" key="1">
    <citation type="journal article" date="2019" name="Nat. Ecol. Evol.">
        <title>Megaphylogeny resolves global patterns of mushroom evolution.</title>
        <authorList>
            <person name="Varga T."/>
            <person name="Krizsan K."/>
            <person name="Foldi C."/>
            <person name="Dima B."/>
            <person name="Sanchez-Garcia M."/>
            <person name="Sanchez-Ramirez S."/>
            <person name="Szollosi G.J."/>
            <person name="Szarkandi J.G."/>
            <person name="Papp V."/>
            <person name="Albert L."/>
            <person name="Andreopoulos W."/>
            <person name="Angelini C."/>
            <person name="Antonin V."/>
            <person name="Barry K.W."/>
            <person name="Bougher N.L."/>
            <person name="Buchanan P."/>
            <person name="Buyck B."/>
            <person name="Bense V."/>
            <person name="Catcheside P."/>
            <person name="Chovatia M."/>
            <person name="Cooper J."/>
            <person name="Damon W."/>
            <person name="Desjardin D."/>
            <person name="Finy P."/>
            <person name="Geml J."/>
            <person name="Haridas S."/>
            <person name="Hughes K."/>
            <person name="Justo A."/>
            <person name="Karasinski D."/>
            <person name="Kautmanova I."/>
            <person name="Kiss B."/>
            <person name="Kocsube S."/>
            <person name="Kotiranta H."/>
            <person name="LaButti K.M."/>
            <person name="Lechner B.E."/>
            <person name="Liimatainen K."/>
            <person name="Lipzen A."/>
            <person name="Lukacs Z."/>
            <person name="Mihaltcheva S."/>
            <person name="Morgado L.N."/>
            <person name="Niskanen T."/>
            <person name="Noordeloos M.E."/>
            <person name="Ohm R.A."/>
            <person name="Ortiz-Santana B."/>
            <person name="Ovrebo C."/>
            <person name="Racz N."/>
            <person name="Riley R."/>
            <person name="Savchenko A."/>
            <person name="Shiryaev A."/>
            <person name="Soop K."/>
            <person name="Spirin V."/>
            <person name="Szebenyi C."/>
            <person name="Tomsovsky M."/>
            <person name="Tulloss R.E."/>
            <person name="Uehling J."/>
            <person name="Grigoriev I.V."/>
            <person name="Vagvolgyi C."/>
            <person name="Papp T."/>
            <person name="Martin F.M."/>
            <person name="Miettinen O."/>
            <person name="Hibbett D.S."/>
            <person name="Nagy L.G."/>
        </authorList>
    </citation>
    <scope>NUCLEOTIDE SEQUENCE [LARGE SCALE GENOMIC DNA]</scope>
    <source>
        <strain evidence="1 2">CBS 166.37</strain>
    </source>
</reference>
<keyword evidence="2" id="KW-1185">Reference proteome</keyword>
<dbReference type="PANTHER" id="PTHR43172:SF2">
    <property type="entry name" value="ADENYLOSUCCINATE LYASE C-TERMINAL DOMAIN-CONTAINING PROTEIN"/>
    <property type="match status" value="1"/>
</dbReference>
<dbReference type="GO" id="GO:0003824">
    <property type="term" value="F:catalytic activity"/>
    <property type="evidence" value="ECO:0007669"/>
    <property type="project" value="InterPro"/>
</dbReference>
<dbReference type="PANTHER" id="PTHR43172">
    <property type="entry name" value="ADENYLOSUCCINATE LYASE"/>
    <property type="match status" value="1"/>
</dbReference>
<dbReference type="InterPro" id="IPR008948">
    <property type="entry name" value="L-Aspartase-like"/>
</dbReference>
<gene>
    <name evidence="1" type="ORF">BDQ12DRAFT_678016</name>
</gene>
<dbReference type="AlphaFoldDB" id="A0A5C3MJT8"/>
<dbReference type="OrthoDB" id="406045at2759"/>